<keyword evidence="5" id="KW-1185">Reference proteome</keyword>
<keyword evidence="2 4" id="KW-0012">Acyltransferase</keyword>
<evidence type="ECO:0000313" key="4">
    <source>
        <dbReference type="EMBL" id="MFC7181208.1"/>
    </source>
</evidence>
<dbReference type="EC" id="2.3.-.-" evidence="4"/>
<organism evidence="4 5">
    <name type="scientific">Kitasatospora paranensis</name>
    <dbReference type="NCBI Taxonomy" id="258053"/>
    <lineage>
        <taxon>Bacteria</taxon>
        <taxon>Bacillati</taxon>
        <taxon>Actinomycetota</taxon>
        <taxon>Actinomycetes</taxon>
        <taxon>Kitasatosporales</taxon>
        <taxon>Streptomycetaceae</taxon>
        <taxon>Kitasatospora</taxon>
    </lineage>
</organism>
<evidence type="ECO:0000256" key="2">
    <source>
        <dbReference type="ARBA" id="ARBA00023315"/>
    </source>
</evidence>
<protein>
    <submittedName>
        <fullName evidence="4">GNAT family N-acetyltransferase</fullName>
        <ecNumber evidence="4">2.3.-.-</ecNumber>
    </submittedName>
</protein>
<dbReference type="PROSITE" id="PS51186">
    <property type="entry name" value="GNAT"/>
    <property type="match status" value="1"/>
</dbReference>
<proteinExistence type="predicted"/>
<comment type="caution">
    <text evidence="4">The sequence shown here is derived from an EMBL/GenBank/DDBJ whole genome shotgun (WGS) entry which is preliminary data.</text>
</comment>
<accession>A0ABW2G1Y8</accession>
<dbReference type="Pfam" id="PF00583">
    <property type="entry name" value="Acetyltransf_1"/>
    <property type="match status" value="1"/>
</dbReference>
<evidence type="ECO:0000259" key="3">
    <source>
        <dbReference type="PROSITE" id="PS51186"/>
    </source>
</evidence>
<keyword evidence="1 4" id="KW-0808">Transferase</keyword>
<gene>
    <name evidence="4" type="ORF">ACFQMG_16745</name>
</gene>
<reference evidence="5" key="1">
    <citation type="journal article" date="2019" name="Int. J. Syst. Evol. Microbiol.">
        <title>The Global Catalogue of Microorganisms (GCM) 10K type strain sequencing project: providing services to taxonomists for standard genome sequencing and annotation.</title>
        <authorList>
            <consortium name="The Broad Institute Genomics Platform"/>
            <consortium name="The Broad Institute Genome Sequencing Center for Infectious Disease"/>
            <person name="Wu L."/>
            <person name="Ma J."/>
        </authorList>
    </citation>
    <scope>NUCLEOTIDE SEQUENCE [LARGE SCALE GENOMIC DNA]</scope>
    <source>
        <strain evidence="5">CGMCC 1.12859</strain>
    </source>
</reference>
<name>A0ABW2G1Y8_9ACTN</name>
<dbReference type="Gene3D" id="3.40.630.30">
    <property type="match status" value="1"/>
</dbReference>
<evidence type="ECO:0000256" key="1">
    <source>
        <dbReference type="ARBA" id="ARBA00022679"/>
    </source>
</evidence>
<dbReference type="InterPro" id="IPR050832">
    <property type="entry name" value="Bact_Acetyltransf"/>
</dbReference>
<dbReference type="InterPro" id="IPR016181">
    <property type="entry name" value="Acyl_CoA_acyltransferase"/>
</dbReference>
<dbReference type="GO" id="GO:0016746">
    <property type="term" value="F:acyltransferase activity"/>
    <property type="evidence" value="ECO:0007669"/>
    <property type="project" value="UniProtKB-KW"/>
</dbReference>
<evidence type="ECO:0000313" key="5">
    <source>
        <dbReference type="Proteomes" id="UP001596435"/>
    </source>
</evidence>
<dbReference type="PANTHER" id="PTHR43877">
    <property type="entry name" value="AMINOALKYLPHOSPHONATE N-ACETYLTRANSFERASE-RELATED-RELATED"/>
    <property type="match status" value="1"/>
</dbReference>
<feature type="domain" description="N-acetyltransferase" evidence="3">
    <location>
        <begin position="3"/>
        <end position="153"/>
    </location>
</feature>
<sequence length="153" mass="15867">MSIVIGAAERDDVPALVRLRLANAARHLDLDPGVHRMPDVEAVRGYFEGVLAHGSTVVILVAEAAGEAVGMVEVVLPAEPPDHQILVPRRAAEIHTVGLDGHRGQGVGSALVAAAERAAADRGVTVLHAGILARNQGAVRFYSSSASGRGGHR</sequence>
<dbReference type="InterPro" id="IPR000182">
    <property type="entry name" value="GNAT_dom"/>
</dbReference>
<dbReference type="SUPFAM" id="SSF55729">
    <property type="entry name" value="Acyl-CoA N-acyltransferases (Nat)"/>
    <property type="match status" value="1"/>
</dbReference>
<dbReference type="EMBL" id="JBHTAJ010000028">
    <property type="protein sequence ID" value="MFC7181208.1"/>
    <property type="molecule type" value="Genomic_DNA"/>
</dbReference>
<dbReference type="RefSeq" id="WP_380231379.1">
    <property type="nucleotide sequence ID" value="NZ_JBHSVH010000002.1"/>
</dbReference>
<dbReference type="Proteomes" id="UP001596435">
    <property type="component" value="Unassembled WGS sequence"/>
</dbReference>